<evidence type="ECO:0000313" key="2">
    <source>
        <dbReference type="Proteomes" id="UP000207598"/>
    </source>
</evidence>
<dbReference type="AlphaFoldDB" id="A0A238KMA0"/>
<dbReference type="SUPFAM" id="SSF53474">
    <property type="entry name" value="alpha/beta-Hydrolases"/>
    <property type="match status" value="1"/>
</dbReference>
<keyword evidence="2" id="KW-1185">Reference proteome</keyword>
<dbReference type="OrthoDB" id="7303283at2"/>
<dbReference type="RefSeq" id="WP_141194862.1">
    <property type="nucleotide sequence ID" value="NZ_FXYF01000007.1"/>
</dbReference>
<gene>
    <name evidence="1" type="ORF">MAA8898_02907</name>
</gene>
<reference evidence="1 2" key="1">
    <citation type="submission" date="2017-05" db="EMBL/GenBank/DDBJ databases">
        <authorList>
            <person name="Song R."/>
            <person name="Chenine A.L."/>
            <person name="Ruprecht R.M."/>
        </authorList>
    </citation>
    <scope>NUCLEOTIDE SEQUENCE [LARGE SCALE GENOMIC DNA]</scope>
    <source>
        <strain evidence="1 2">CECT 8898</strain>
    </source>
</reference>
<sequence length="308" mass="33580">MPMLRITVKNGEPRLHGEADQVRPALRRKLAANAGPVTLMVHGYKYLPGHPVHCPHASLLAHAPQLRDRRIVSWPDQLGLTGRSGGALGISLGWPARGSIWAAHRRAVEAGHGLAALAAEIRAIDPDRQVNVIAHSLGARVALAALRAGPPGTIGRAVLLAAAEYGETARAALDSPGGAETEVLNVTTRENDLYDFMLERLIAPERRGDRMLGHGRLRHPRLVTLQLDNPHSLAALRGAGYPVAPPDRLICHWSPYLREGVFALYRAVLDGRLPLVRLRALLPQEVTPRWSRLRPRLPRPQAPLLPAE</sequence>
<dbReference type="Pfam" id="PF05990">
    <property type="entry name" value="DUF900"/>
    <property type="match status" value="1"/>
</dbReference>
<dbReference type="Gene3D" id="3.40.50.1820">
    <property type="entry name" value="alpha/beta hydrolase"/>
    <property type="match status" value="1"/>
</dbReference>
<evidence type="ECO:0008006" key="3">
    <source>
        <dbReference type="Google" id="ProtNLM"/>
    </source>
</evidence>
<name>A0A238KMA0_9RHOB</name>
<proteinExistence type="predicted"/>
<dbReference type="Proteomes" id="UP000207598">
    <property type="component" value="Unassembled WGS sequence"/>
</dbReference>
<evidence type="ECO:0000313" key="1">
    <source>
        <dbReference type="EMBL" id="SMX43797.1"/>
    </source>
</evidence>
<organism evidence="1 2">
    <name type="scientific">Maliponia aquimaris</name>
    <dbReference type="NCBI Taxonomy" id="1673631"/>
    <lineage>
        <taxon>Bacteria</taxon>
        <taxon>Pseudomonadati</taxon>
        <taxon>Pseudomonadota</taxon>
        <taxon>Alphaproteobacteria</taxon>
        <taxon>Rhodobacterales</taxon>
        <taxon>Paracoccaceae</taxon>
        <taxon>Maliponia</taxon>
    </lineage>
</organism>
<dbReference type="InterPro" id="IPR029058">
    <property type="entry name" value="AB_hydrolase_fold"/>
</dbReference>
<dbReference type="EMBL" id="FXYF01000007">
    <property type="protein sequence ID" value="SMX43797.1"/>
    <property type="molecule type" value="Genomic_DNA"/>
</dbReference>
<protein>
    <recommendedName>
        <fullName evidence="3">Alpha/beta hydrolase family protein</fullName>
    </recommendedName>
</protein>
<dbReference type="InterPro" id="IPR010297">
    <property type="entry name" value="DUF900_hydrolase"/>
</dbReference>
<accession>A0A238KMA0</accession>